<evidence type="ECO:0000256" key="5">
    <source>
        <dbReference type="ARBA" id="ARBA00022840"/>
    </source>
</evidence>
<evidence type="ECO:0000256" key="3">
    <source>
        <dbReference type="ARBA" id="ARBA00022741"/>
    </source>
</evidence>
<dbReference type="InterPro" id="IPR013449">
    <property type="entry name" value="Rhamnulokinase"/>
</dbReference>
<feature type="domain" description="Carbohydrate kinase FGGY C-terminal" evidence="9">
    <location>
        <begin position="258"/>
        <end position="446"/>
    </location>
</feature>
<dbReference type="CDD" id="cd07771">
    <property type="entry name" value="ASKHA_NBD_FGGY_RhaB-like"/>
    <property type="match status" value="1"/>
</dbReference>
<organism evidence="10 11">
    <name type="scientific">Fodinicola feengrottensis</name>
    <dbReference type="NCBI Taxonomy" id="435914"/>
    <lineage>
        <taxon>Bacteria</taxon>
        <taxon>Bacillati</taxon>
        <taxon>Actinomycetota</taxon>
        <taxon>Actinomycetes</taxon>
        <taxon>Mycobacteriales</taxon>
        <taxon>Fodinicola</taxon>
    </lineage>
</organism>
<keyword evidence="6" id="KW-1015">Disulfide bond</keyword>
<keyword evidence="11" id="KW-1185">Reference proteome</keyword>
<dbReference type="Pfam" id="PF00370">
    <property type="entry name" value="FGGY_N"/>
    <property type="match status" value="1"/>
</dbReference>
<dbReference type="Gene3D" id="3.30.420.40">
    <property type="match status" value="2"/>
</dbReference>
<keyword evidence="2" id="KW-0808">Transferase</keyword>
<name>A0ABN2GDT2_9ACTN</name>
<evidence type="ECO:0000256" key="4">
    <source>
        <dbReference type="ARBA" id="ARBA00022777"/>
    </source>
</evidence>
<dbReference type="RefSeq" id="WP_344308991.1">
    <property type="nucleotide sequence ID" value="NZ_BAAANY010000007.1"/>
</dbReference>
<proteinExistence type="inferred from homology"/>
<dbReference type="InterPro" id="IPR018485">
    <property type="entry name" value="FGGY_C"/>
</dbReference>
<evidence type="ECO:0000256" key="7">
    <source>
        <dbReference type="ARBA" id="ARBA00023308"/>
    </source>
</evidence>
<evidence type="ECO:0000313" key="10">
    <source>
        <dbReference type="EMBL" id="GAA1669644.1"/>
    </source>
</evidence>
<evidence type="ECO:0000259" key="8">
    <source>
        <dbReference type="Pfam" id="PF00370"/>
    </source>
</evidence>
<dbReference type="EMBL" id="BAAANY010000007">
    <property type="protein sequence ID" value="GAA1669644.1"/>
    <property type="molecule type" value="Genomic_DNA"/>
</dbReference>
<dbReference type="Pfam" id="PF02782">
    <property type="entry name" value="FGGY_C"/>
    <property type="match status" value="1"/>
</dbReference>
<evidence type="ECO:0000256" key="1">
    <source>
        <dbReference type="ARBA" id="ARBA00009156"/>
    </source>
</evidence>
<evidence type="ECO:0000259" key="9">
    <source>
        <dbReference type="Pfam" id="PF02782"/>
    </source>
</evidence>
<keyword evidence="4" id="KW-0418">Kinase</keyword>
<comment type="similarity">
    <text evidence="1">Belongs to the FGGY kinase family.</text>
</comment>
<dbReference type="InterPro" id="IPR043129">
    <property type="entry name" value="ATPase_NBD"/>
</dbReference>
<reference evidence="10 11" key="1">
    <citation type="journal article" date="2019" name="Int. J. Syst. Evol. Microbiol.">
        <title>The Global Catalogue of Microorganisms (GCM) 10K type strain sequencing project: providing services to taxonomists for standard genome sequencing and annotation.</title>
        <authorList>
            <consortium name="The Broad Institute Genomics Platform"/>
            <consortium name="The Broad Institute Genome Sequencing Center for Infectious Disease"/>
            <person name="Wu L."/>
            <person name="Ma J."/>
        </authorList>
    </citation>
    <scope>NUCLEOTIDE SEQUENCE [LARGE SCALE GENOMIC DNA]</scope>
    <source>
        <strain evidence="10 11">JCM 14718</strain>
    </source>
</reference>
<dbReference type="InterPro" id="IPR018484">
    <property type="entry name" value="FGGY_N"/>
</dbReference>
<gene>
    <name evidence="10" type="ORF">GCM10009765_18900</name>
</gene>
<dbReference type="PANTHER" id="PTHR10196">
    <property type="entry name" value="SUGAR KINASE"/>
    <property type="match status" value="1"/>
</dbReference>
<feature type="domain" description="Carbohydrate kinase FGGY N-terminal" evidence="8">
    <location>
        <begin position="6"/>
        <end position="249"/>
    </location>
</feature>
<comment type="caution">
    <text evidence="10">The sequence shown here is derived from an EMBL/GenBank/DDBJ whole genome shotgun (WGS) entry which is preliminary data.</text>
</comment>
<dbReference type="PANTHER" id="PTHR10196:SF93">
    <property type="entry name" value="L-RHAMNULOKINASE"/>
    <property type="match status" value="1"/>
</dbReference>
<evidence type="ECO:0000313" key="11">
    <source>
        <dbReference type="Proteomes" id="UP001500618"/>
    </source>
</evidence>
<keyword evidence="7" id="KW-0684">Rhamnose metabolism</keyword>
<sequence>MASRNVIAVDLGAESGRVMVARFDGSRLTFEVAHRFPNGARTVGAALRWDLALLWENIRDGIARAATMVDSVDGIGVDSWGVDYGYLDAAGRLLEDPVSHRDDRTRGMIDTAIGMVGRERLYDSTGIQLNDINTIYQLLGERQTAAGRRRQDEAALLLLVPDILNNLLCGATVTEFTIASTTGAYDMANRKWATGLLDDLGIPTHFLPEVVDAGTDLGPLLPSAGDFPSLAGARVIAPGCHDTASAVAGVPFADPAAAYISSGTWSLVGVETQRPVITPATRAANLANEGGVAGTIRLLSNCTGLWLLQECRREWRAAGHDLGYSELVILARQSPSGSVVNPDHPDFLRPGDMPARIAAYCRRTGQAVPDGIGATVRCVLESLALSYRLTVEDIATAAGRPAPLIHIVGGGSSNELLNHLTADAAGIPVYAGPIEATAYGNALVQLGALGELSGLAQMREVVRASDRPRVTTPTGAAGGGERYPRFRELVRADAV</sequence>
<keyword evidence="5" id="KW-0067">ATP-binding</keyword>
<keyword evidence="3" id="KW-0547">Nucleotide-binding</keyword>
<dbReference type="SUPFAM" id="SSF53067">
    <property type="entry name" value="Actin-like ATPase domain"/>
    <property type="match status" value="2"/>
</dbReference>
<protein>
    <submittedName>
        <fullName evidence="10">Rhamnulokinase family protein</fullName>
    </submittedName>
</protein>
<evidence type="ECO:0000256" key="6">
    <source>
        <dbReference type="ARBA" id="ARBA00023157"/>
    </source>
</evidence>
<evidence type="ECO:0000256" key="2">
    <source>
        <dbReference type="ARBA" id="ARBA00022679"/>
    </source>
</evidence>
<dbReference type="Proteomes" id="UP001500618">
    <property type="component" value="Unassembled WGS sequence"/>
</dbReference>
<accession>A0ABN2GDT2</accession>